<keyword evidence="2" id="KW-1185">Reference proteome</keyword>
<dbReference type="Proteomes" id="UP000887566">
    <property type="component" value="Unplaced"/>
</dbReference>
<proteinExistence type="predicted"/>
<accession>A0A914XIY0</accession>
<protein>
    <submittedName>
        <fullName evidence="3">Secreted protein</fullName>
    </submittedName>
</protein>
<organism evidence="2 3">
    <name type="scientific">Plectus sambesii</name>
    <dbReference type="NCBI Taxonomy" id="2011161"/>
    <lineage>
        <taxon>Eukaryota</taxon>
        <taxon>Metazoa</taxon>
        <taxon>Ecdysozoa</taxon>
        <taxon>Nematoda</taxon>
        <taxon>Chromadorea</taxon>
        <taxon>Plectida</taxon>
        <taxon>Plectina</taxon>
        <taxon>Plectoidea</taxon>
        <taxon>Plectidae</taxon>
        <taxon>Plectus</taxon>
    </lineage>
</organism>
<evidence type="ECO:0000256" key="1">
    <source>
        <dbReference type="SAM" id="MobiDB-lite"/>
    </source>
</evidence>
<dbReference type="AlphaFoldDB" id="A0A914XIY0"/>
<evidence type="ECO:0000313" key="3">
    <source>
        <dbReference type="WBParaSite" id="PSAMB.scaffold892size39221.g9429.t1"/>
    </source>
</evidence>
<dbReference type="WBParaSite" id="PSAMB.scaffold892size39221.g9429.t1">
    <property type="protein sequence ID" value="PSAMB.scaffold892size39221.g9429.t1"/>
    <property type="gene ID" value="PSAMB.scaffold892size39221.g9429"/>
</dbReference>
<feature type="region of interest" description="Disordered" evidence="1">
    <location>
        <begin position="87"/>
        <end position="112"/>
    </location>
</feature>
<evidence type="ECO:0000313" key="2">
    <source>
        <dbReference type="Proteomes" id="UP000887566"/>
    </source>
</evidence>
<name>A0A914XIY0_9BILA</name>
<sequence length="112" mass="11941">MSTSAMCVCVCADWNRTGADTRWHLCARTVAAAASAAVLCRSARWTLAAFTRPKRDLLRAIVAADCRQRATSFMCWRVWTAATNRVSGQGDRSGNDGAVGVAVESGGETSAR</sequence>
<reference evidence="3" key="1">
    <citation type="submission" date="2022-11" db="UniProtKB">
        <authorList>
            <consortium name="WormBaseParasite"/>
        </authorList>
    </citation>
    <scope>IDENTIFICATION</scope>
</reference>
<feature type="compositionally biased region" description="Low complexity" evidence="1">
    <location>
        <begin position="98"/>
        <end position="112"/>
    </location>
</feature>